<dbReference type="AlphaFoldDB" id="A0A1G2EFM8"/>
<evidence type="ECO:0000313" key="3">
    <source>
        <dbReference type="Proteomes" id="UP000178647"/>
    </source>
</evidence>
<accession>A0A1G2EFM8</accession>
<dbReference type="STRING" id="1801672.A2896_00580"/>
<name>A0A1G2EFM8_9BACT</name>
<protein>
    <recommendedName>
        <fullName evidence="4">DUF2933 domain-containing protein</fullName>
    </recommendedName>
</protein>
<organism evidence="2 3">
    <name type="scientific">Candidatus Nealsonbacteria bacterium RIFCSPLOWO2_01_FULL_43_32</name>
    <dbReference type="NCBI Taxonomy" id="1801672"/>
    <lineage>
        <taxon>Bacteria</taxon>
        <taxon>Candidatus Nealsoniibacteriota</taxon>
    </lineage>
</organism>
<proteinExistence type="predicted"/>
<keyword evidence="1" id="KW-1133">Transmembrane helix</keyword>
<feature type="transmembrane region" description="Helical" evidence="1">
    <location>
        <begin position="42"/>
        <end position="59"/>
    </location>
</feature>
<comment type="caution">
    <text evidence="2">The sequence shown here is derived from an EMBL/GenBank/DDBJ whole genome shotgun (WGS) entry which is preliminary data.</text>
</comment>
<gene>
    <name evidence="2" type="ORF">A2896_00580</name>
</gene>
<reference evidence="2 3" key="1">
    <citation type="journal article" date="2016" name="Nat. Commun.">
        <title>Thousands of microbial genomes shed light on interconnected biogeochemical processes in an aquifer system.</title>
        <authorList>
            <person name="Anantharaman K."/>
            <person name="Brown C.T."/>
            <person name="Hug L.A."/>
            <person name="Sharon I."/>
            <person name="Castelle C.J."/>
            <person name="Probst A.J."/>
            <person name="Thomas B.C."/>
            <person name="Singh A."/>
            <person name="Wilkins M.J."/>
            <person name="Karaoz U."/>
            <person name="Brodie E.L."/>
            <person name="Williams K.H."/>
            <person name="Hubbard S.S."/>
            <person name="Banfield J.F."/>
        </authorList>
    </citation>
    <scope>NUCLEOTIDE SEQUENCE [LARGE SCALE GENOMIC DNA]</scope>
</reference>
<dbReference type="Pfam" id="PF11666">
    <property type="entry name" value="DUF2933"/>
    <property type="match status" value="1"/>
</dbReference>
<sequence>MLPLKPGIKMQQKYLLLMALCCLASLALIIGFSAFFRGGSNYWVWLIILLCPVLHILMMRGHTRGK</sequence>
<feature type="transmembrane region" description="Helical" evidence="1">
    <location>
        <begin position="14"/>
        <end position="36"/>
    </location>
</feature>
<dbReference type="EMBL" id="MHMH01000008">
    <property type="protein sequence ID" value="OGZ24594.1"/>
    <property type="molecule type" value="Genomic_DNA"/>
</dbReference>
<evidence type="ECO:0000313" key="2">
    <source>
        <dbReference type="EMBL" id="OGZ24594.1"/>
    </source>
</evidence>
<dbReference type="Proteomes" id="UP000178647">
    <property type="component" value="Unassembled WGS sequence"/>
</dbReference>
<dbReference type="InterPro" id="IPR021682">
    <property type="entry name" value="DUF2933"/>
</dbReference>
<keyword evidence="1" id="KW-0812">Transmembrane</keyword>
<evidence type="ECO:0008006" key="4">
    <source>
        <dbReference type="Google" id="ProtNLM"/>
    </source>
</evidence>
<keyword evidence="1" id="KW-0472">Membrane</keyword>
<evidence type="ECO:0000256" key="1">
    <source>
        <dbReference type="SAM" id="Phobius"/>
    </source>
</evidence>